<keyword evidence="3" id="KW-1185">Reference proteome</keyword>
<dbReference type="EMBL" id="JBHSRJ010000004">
    <property type="protein sequence ID" value="MFC6043961.1"/>
    <property type="molecule type" value="Genomic_DNA"/>
</dbReference>
<organism evidence="2 3">
    <name type="scientific">Nocardioides hankookensis</name>
    <dbReference type="NCBI Taxonomy" id="443157"/>
    <lineage>
        <taxon>Bacteria</taxon>
        <taxon>Bacillati</taxon>
        <taxon>Actinomycetota</taxon>
        <taxon>Actinomycetes</taxon>
        <taxon>Propionibacteriales</taxon>
        <taxon>Nocardioidaceae</taxon>
        <taxon>Nocardioides</taxon>
    </lineage>
</organism>
<dbReference type="InterPro" id="IPR017517">
    <property type="entry name" value="Maleyloyr_isom"/>
</dbReference>
<dbReference type="Proteomes" id="UP001596135">
    <property type="component" value="Unassembled WGS sequence"/>
</dbReference>
<evidence type="ECO:0000259" key="1">
    <source>
        <dbReference type="Pfam" id="PF11716"/>
    </source>
</evidence>
<comment type="caution">
    <text evidence="2">The sequence shown here is derived from an EMBL/GenBank/DDBJ whole genome shotgun (WGS) entry which is preliminary data.</text>
</comment>
<dbReference type="GO" id="GO:0016853">
    <property type="term" value="F:isomerase activity"/>
    <property type="evidence" value="ECO:0007669"/>
    <property type="project" value="UniProtKB-KW"/>
</dbReference>
<dbReference type="Gene3D" id="1.20.120.450">
    <property type="entry name" value="dinb family like domain"/>
    <property type="match status" value="1"/>
</dbReference>
<sequence length="258" mass="27171">MTSLADRAIAALRSNHDTLAALVPTLSEDQLNGPSGASEWTVAQALSHLGSGAEITRQPIATAAGEQVEVEDNQTIWARWDGSTPTEQAAGFVEHDAAYVATVEALTADQRQSLMIDLGFLPKPVPLEVALGMRLNEVANHAWDVRVGVDPAATVEAESAELLLELFDGPLSFLLGFSAKADQVDQEVRLAVPGGGIEITDGVSVTTEPFAEPTATFDGPAEAVARLLTGRLRAPYDAGVGVTGNVTLDELRKVFPGY</sequence>
<dbReference type="SUPFAM" id="SSF109854">
    <property type="entry name" value="DinB/YfiT-like putative metalloenzymes"/>
    <property type="match status" value="1"/>
</dbReference>
<accession>A0ABW1LK92</accession>
<dbReference type="InterPro" id="IPR024344">
    <property type="entry name" value="MDMPI_metal-binding"/>
</dbReference>
<dbReference type="RefSeq" id="WP_379154472.1">
    <property type="nucleotide sequence ID" value="NZ_JBHSRJ010000004.1"/>
</dbReference>
<proteinExistence type="predicted"/>
<keyword evidence="2" id="KW-0413">Isomerase</keyword>
<dbReference type="Pfam" id="PF11716">
    <property type="entry name" value="MDMPI_N"/>
    <property type="match status" value="1"/>
</dbReference>
<evidence type="ECO:0000313" key="3">
    <source>
        <dbReference type="Proteomes" id="UP001596135"/>
    </source>
</evidence>
<evidence type="ECO:0000313" key="2">
    <source>
        <dbReference type="EMBL" id="MFC6043961.1"/>
    </source>
</evidence>
<gene>
    <name evidence="2" type="ORF">ACFPYL_12775</name>
</gene>
<protein>
    <submittedName>
        <fullName evidence="2">Maleylpyruvate isomerase family mycothiol-dependent enzyme</fullName>
    </submittedName>
</protein>
<reference evidence="3" key="1">
    <citation type="journal article" date="2019" name="Int. J. Syst. Evol. Microbiol.">
        <title>The Global Catalogue of Microorganisms (GCM) 10K type strain sequencing project: providing services to taxonomists for standard genome sequencing and annotation.</title>
        <authorList>
            <consortium name="The Broad Institute Genomics Platform"/>
            <consortium name="The Broad Institute Genome Sequencing Center for Infectious Disease"/>
            <person name="Wu L."/>
            <person name="Ma J."/>
        </authorList>
    </citation>
    <scope>NUCLEOTIDE SEQUENCE [LARGE SCALE GENOMIC DNA]</scope>
    <source>
        <strain evidence="3">CCUG 54522</strain>
    </source>
</reference>
<dbReference type="NCBIfam" id="TIGR03083">
    <property type="entry name" value="maleylpyruvate isomerase family mycothiol-dependent enzyme"/>
    <property type="match status" value="1"/>
</dbReference>
<dbReference type="InterPro" id="IPR034660">
    <property type="entry name" value="DinB/YfiT-like"/>
</dbReference>
<feature type="domain" description="Mycothiol-dependent maleylpyruvate isomerase metal-binding" evidence="1">
    <location>
        <begin position="13"/>
        <end position="146"/>
    </location>
</feature>
<name>A0ABW1LK92_9ACTN</name>